<protein>
    <recommendedName>
        <fullName evidence="6">Sas10 C-terminal domain-containing protein</fullName>
    </recommendedName>
</protein>
<feature type="domain" description="Sas10 C-terminal" evidence="6">
    <location>
        <begin position="752"/>
        <end position="825"/>
    </location>
</feature>
<dbReference type="STRING" id="246404.A0A507FQC1"/>
<dbReference type="AlphaFoldDB" id="A0A507FQC1"/>
<name>A0A507FQC1_9FUNG</name>
<feature type="compositionally biased region" description="Basic and acidic residues" evidence="5">
    <location>
        <begin position="611"/>
        <end position="634"/>
    </location>
</feature>
<feature type="region of interest" description="Disordered" evidence="5">
    <location>
        <begin position="1"/>
        <end position="31"/>
    </location>
</feature>
<evidence type="ECO:0000256" key="1">
    <source>
        <dbReference type="ARBA" id="ARBA00004123"/>
    </source>
</evidence>
<feature type="region of interest" description="Disordered" evidence="5">
    <location>
        <begin position="133"/>
        <end position="172"/>
    </location>
</feature>
<evidence type="ECO:0000256" key="3">
    <source>
        <dbReference type="ARBA" id="ARBA00022553"/>
    </source>
</evidence>
<feature type="compositionally biased region" description="Polar residues" evidence="5">
    <location>
        <begin position="8"/>
        <end position="21"/>
    </location>
</feature>
<keyword evidence="3" id="KW-0597">Phosphoprotein</keyword>
<feature type="region of interest" description="Disordered" evidence="5">
    <location>
        <begin position="406"/>
        <end position="427"/>
    </location>
</feature>
<dbReference type="GO" id="GO:0032040">
    <property type="term" value="C:small-subunit processome"/>
    <property type="evidence" value="ECO:0007669"/>
    <property type="project" value="TreeGrafter"/>
</dbReference>
<gene>
    <name evidence="7" type="ORF">CcCBS67573_g00167</name>
</gene>
<feature type="compositionally biased region" description="Acidic residues" evidence="5">
    <location>
        <begin position="692"/>
        <end position="707"/>
    </location>
</feature>
<proteinExistence type="inferred from homology"/>
<evidence type="ECO:0000259" key="6">
    <source>
        <dbReference type="Pfam" id="PF09368"/>
    </source>
</evidence>
<evidence type="ECO:0000256" key="5">
    <source>
        <dbReference type="SAM" id="MobiDB-lite"/>
    </source>
</evidence>
<comment type="similarity">
    <text evidence="2">Belongs to the SAS10 family.</text>
</comment>
<dbReference type="Pfam" id="PF09368">
    <property type="entry name" value="Sas10"/>
    <property type="match status" value="1"/>
</dbReference>
<feature type="region of interest" description="Disordered" evidence="5">
    <location>
        <begin position="87"/>
        <end position="114"/>
    </location>
</feature>
<feature type="compositionally biased region" description="Acidic residues" evidence="5">
    <location>
        <begin position="139"/>
        <end position="149"/>
    </location>
</feature>
<feature type="compositionally biased region" description="Low complexity" evidence="5">
    <location>
        <begin position="498"/>
        <end position="510"/>
    </location>
</feature>
<accession>A0A507FQC1</accession>
<organism evidence="7 8">
    <name type="scientific">Chytriomyces confervae</name>
    <dbReference type="NCBI Taxonomy" id="246404"/>
    <lineage>
        <taxon>Eukaryota</taxon>
        <taxon>Fungi</taxon>
        <taxon>Fungi incertae sedis</taxon>
        <taxon>Chytridiomycota</taxon>
        <taxon>Chytridiomycota incertae sedis</taxon>
        <taxon>Chytridiomycetes</taxon>
        <taxon>Chytridiales</taxon>
        <taxon>Chytriomycetaceae</taxon>
        <taxon>Chytriomyces</taxon>
    </lineage>
</organism>
<dbReference type="PANTHER" id="PTHR13237:SF8">
    <property type="entry name" value="SOMETHING ABOUT SILENCING PROTEIN 10"/>
    <property type="match status" value="1"/>
</dbReference>
<sequence>MTKKRRASTNTTRKSDAANSDSDSEKMIRRSERGIDAITRYEQVMDSEDEFHDQRDAIAVAPQGLHSGLLRKKKGVYIDDDDEADEQVLGLDIDDSDASNDEDEDLGDLDERELDALDAEDDRFLAKSNRMLKTGRDYMDDEDEDDEQIDRETVGGTLKTRPKKGKTDDDDDAVLAWGRSRKSFYDRDEEVEDDEEAAREELAETLKLQARRIEGMDEADFFDDDDDEIAPSRKSKKETYGDSLMKRLRGTATDSAVEDAEESGAVSIETVDTGVKKEALAKMDASALKDLAASQIPDVVHYLSEFEERWSEVKTVLGPTLKWMKESDDDIDEDLIEAKEYLELKYGLLLTYLTNILFYLAIRSNPPSNLTAAQVKAHPVTKVISNLSKTLGRLEKRVEGRIDKKEEELKKKSKKSQVQNKEEEPSGGFVNLLDRIADFVEARIDGEEEEYDEEDGEADGFLNESDNDDSFEDIDDDQEDAEAMDEGELQRVLASLNKPKPSTAKAPSSAKPKDSKKKVAPVPVASDEESDDDFQIPKFVSTKPEPVKGASKKAKAALAAKQSDFGETDLNEVDMSEKMNRKRDLQFHVKRIDQAISKRAKVTGGTGDEDIPLRDKFGKLVQQQKRETASKQDAGDVFSQRESADADDDLFEDAIDDSALDGLDFDADDLAELEDFDSGEGGSRKRSRGADDENDDDNDDEDEEEDENLAYYNKIASGKKAVKDDKEANFEAYKKSLERDGLYDNDLVEEGVKRATGWTIDANKGLTPRRKKEDRNSRVKIKNKFAKKQKKLSSIKAIVKDKSKLPAYRGELTGIKSSLTKSVKF</sequence>
<keyword evidence="8" id="KW-1185">Reference proteome</keyword>
<feature type="region of interest" description="Disordered" evidence="5">
    <location>
        <begin position="599"/>
        <end position="649"/>
    </location>
</feature>
<dbReference type="InterPro" id="IPR018972">
    <property type="entry name" value="Sas10_C_dom"/>
</dbReference>
<dbReference type="Pfam" id="PF04000">
    <property type="entry name" value="Sas10_Utp3"/>
    <property type="match status" value="1"/>
</dbReference>
<dbReference type="GO" id="GO:0000462">
    <property type="term" value="P:maturation of SSU-rRNA from tricistronic rRNA transcript (SSU-rRNA, 5.8S rRNA, LSU-rRNA)"/>
    <property type="evidence" value="ECO:0007669"/>
    <property type="project" value="TreeGrafter"/>
</dbReference>
<evidence type="ECO:0000256" key="2">
    <source>
        <dbReference type="ARBA" id="ARBA00010979"/>
    </source>
</evidence>
<dbReference type="EMBL" id="QEAP01000002">
    <property type="protein sequence ID" value="TPX78621.1"/>
    <property type="molecule type" value="Genomic_DNA"/>
</dbReference>
<dbReference type="InterPro" id="IPR007146">
    <property type="entry name" value="Sas10/Utp3/C1D"/>
</dbReference>
<reference evidence="7 8" key="1">
    <citation type="journal article" date="2019" name="Sci. Rep.">
        <title>Comparative genomics of chytrid fungi reveal insights into the obligate biotrophic and pathogenic lifestyle of Synchytrium endobioticum.</title>
        <authorList>
            <person name="van de Vossenberg B.T.L.H."/>
            <person name="Warris S."/>
            <person name="Nguyen H.D.T."/>
            <person name="van Gent-Pelzer M.P.E."/>
            <person name="Joly D.L."/>
            <person name="van de Geest H.C."/>
            <person name="Bonants P.J.M."/>
            <person name="Smith D.S."/>
            <person name="Levesque C.A."/>
            <person name="van der Lee T.A.J."/>
        </authorList>
    </citation>
    <scope>NUCLEOTIDE SEQUENCE [LARGE SCALE GENOMIC DNA]</scope>
    <source>
        <strain evidence="7 8">CBS 675.73</strain>
    </source>
</reference>
<evidence type="ECO:0000256" key="4">
    <source>
        <dbReference type="ARBA" id="ARBA00023242"/>
    </source>
</evidence>
<comment type="caution">
    <text evidence="7">The sequence shown here is derived from an EMBL/GenBank/DDBJ whole genome shotgun (WGS) entry which is preliminary data.</text>
</comment>
<dbReference type="Proteomes" id="UP000320333">
    <property type="component" value="Unassembled WGS sequence"/>
</dbReference>
<feature type="region of interest" description="Disordered" evidence="5">
    <location>
        <begin position="671"/>
        <end position="707"/>
    </location>
</feature>
<keyword evidence="4" id="KW-0539">Nucleus</keyword>
<comment type="subcellular location">
    <subcellularLocation>
        <location evidence="1">Nucleus</location>
    </subcellularLocation>
</comment>
<feature type="compositionally biased region" description="Acidic residues" evidence="5">
    <location>
        <begin position="465"/>
        <end position="487"/>
    </location>
</feature>
<dbReference type="PANTHER" id="PTHR13237">
    <property type="entry name" value="SOMETHING ABOUT SILENCING PROTEIN 10-RELATED"/>
    <property type="match status" value="1"/>
</dbReference>
<feature type="region of interest" description="Disordered" evidence="5">
    <location>
        <begin position="447"/>
        <end position="554"/>
    </location>
</feature>
<dbReference type="OrthoDB" id="1924577at2759"/>
<feature type="compositionally biased region" description="Acidic residues" evidence="5">
    <location>
        <begin position="447"/>
        <end position="458"/>
    </location>
</feature>
<evidence type="ECO:0000313" key="7">
    <source>
        <dbReference type="EMBL" id="TPX78621.1"/>
    </source>
</evidence>
<evidence type="ECO:0000313" key="8">
    <source>
        <dbReference type="Proteomes" id="UP000320333"/>
    </source>
</evidence>